<dbReference type="PANTHER" id="PTHR43798">
    <property type="entry name" value="MONOACYLGLYCEROL LIPASE"/>
    <property type="match status" value="1"/>
</dbReference>
<dbReference type="EMBL" id="JAVIZN010000003">
    <property type="protein sequence ID" value="MDR6208291.1"/>
    <property type="molecule type" value="Genomic_DNA"/>
</dbReference>
<dbReference type="AlphaFoldDB" id="A0ABD5CTH6"/>
<feature type="domain" description="Serine aminopeptidase S33" evidence="1">
    <location>
        <begin position="8"/>
        <end position="237"/>
    </location>
</feature>
<evidence type="ECO:0000313" key="3">
    <source>
        <dbReference type="Proteomes" id="UP001245184"/>
    </source>
</evidence>
<protein>
    <submittedName>
        <fullName evidence="2">Carboxylesterase</fullName>
        <ecNumber evidence="2">3.1.1.1</ecNumber>
    </submittedName>
</protein>
<accession>A0ABD5CTH6</accession>
<dbReference type="Proteomes" id="UP001245184">
    <property type="component" value="Unassembled WGS sequence"/>
</dbReference>
<dbReference type="Gene3D" id="3.40.50.1820">
    <property type="entry name" value="alpha/beta hydrolase"/>
    <property type="match status" value="1"/>
</dbReference>
<organism evidence="2 3">
    <name type="scientific">Paraburkholderia graminis</name>
    <dbReference type="NCBI Taxonomy" id="60548"/>
    <lineage>
        <taxon>Bacteria</taxon>
        <taxon>Pseudomonadati</taxon>
        <taxon>Pseudomonadota</taxon>
        <taxon>Betaproteobacteria</taxon>
        <taxon>Burkholderiales</taxon>
        <taxon>Burkholderiaceae</taxon>
        <taxon>Paraburkholderia</taxon>
    </lineage>
</organism>
<reference evidence="2 3" key="1">
    <citation type="submission" date="2023-08" db="EMBL/GenBank/DDBJ databases">
        <title>Genome sequencing of plant associated microbes to promote plant fitness in Sorghum bicolor and Oryza sativa.</title>
        <authorList>
            <person name="Coleman-Derr D."/>
        </authorList>
    </citation>
    <scope>NUCLEOTIDE SEQUENCE [LARGE SCALE GENOMIC DNA]</scope>
    <source>
        <strain evidence="2 3">SLBN-33</strain>
    </source>
</reference>
<dbReference type="InterPro" id="IPR022742">
    <property type="entry name" value="Hydrolase_4"/>
</dbReference>
<keyword evidence="2" id="KW-0378">Hydrolase</keyword>
<dbReference type="InterPro" id="IPR029058">
    <property type="entry name" value="AB_hydrolase_fold"/>
</dbReference>
<dbReference type="Pfam" id="PF12146">
    <property type="entry name" value="Hydrolase_4"/>
    <property type="match status" value="1"/>
</dbReference>
<dbReference type="InterPro" id="IPR050266">
    <property type="entry name" value="AB_hydrolase_sf"/>
</dbReference>
<dbReference type="PANTHER" id="PTHR43798:SF33">
    <property type="entry name" value="HYDROLASE, PUTATIVE (AFU_ORTHOLOGUE AFUA_2G14860)-RELATED"/>
    <property type="match status" value="1"/>
</dbReference>
<dbReference type="InterPro" id="IPR012354">
    <property type="entry name" value="Esterase_lipase"/>
</dbReference>
<dbReference type="PIRSF" id="PIRSF017388">
    <property type="entry name" value="Esterase_lipase"/>
    <property type="match status" value="1"/>
</dbReference>
<evidence type="ECO:0000259" key="1">
    <source>
        <dbReference type="Pfam" id="PF12146"/>
    </source>
</evidence>
<dbReference type="GO" id="GO:0106435">
    <property type="term" value="F:carboxylesterase activity"/>
    <property type="evidence" value="ECO:0007669"/>
    <property type="project" value="UniProtKB-EC"/>
</dbReference>
<dbReference type="SUPFAM" id="SSF53474">
    <property type="entry name" value="alpha/beta-Hydrolases"/>
    <property type="match status" value="1"/>
</dbReference>
<gene>
    <name evidence="2" type="ORF">QF025_007092</name>
</gene>
<dbReference type="RefSeq" id="WP_310035743.1">
    <property type="nucleotide sequence ID" value="NZ_JAVIZN010000003.1"/>
</dbReference>
<evidence type="ECO:0000313" key="2">
    <source>
        <dbReference type="EMBL" id="MDR6208291.1"/>
    </source>
</evidence>
<proteinExistence type="predicted"/>
<dbReference type="EC" id="3.1.1.1" evidence="2"/>
<name>A0ABD5CTH6_9BURK</name>
<comment type="caution">
    <text evidence="2">The sequence shown here is derived from an EMBL/GenBank/DDBJ whole genome shotgun (WGS) entry which is preliminary data.</text>
</comment>
<sequence length="287" mass="32436">MSPRIGALLIHGLGGTQFDLGSMHKRLKLSGIETHSLTLPGHGTTPEDLVSVRAEQWIEAVTLKYRELAGQYDTLHVVGMCMGALLAASLCERERHSKGRLIMLAPPVYIDGWSTPWYRAMRYVAYRFPLLSARMKVEESEPYGIKNALLRNIVRAKFDRGDNFHYRWVPLACIREVDRLRHHVMRVAAQITCPVLVIHARDDELTSLKSAEFIARTVRNARVVVLKNSYHMICVDNDREQVAASVLDFLGAVKQDVPVAEPLEMCSHVRTEPLVSCFMIGMHEHAL</sequence>